<dbReference type="Pfam" id="PF06691">
    <property type="entry name" value="DUF1189"/>
    <property type="match status" value="1"/>
</dbReference>
<gene>
    <name evidence="2" type="ORF">ACFOUV_10390</name>
</gene>
<accession>A0ABV8GWB3</accession>
<sequence length="160" mass="18756">MNYLQVFLNSIKLPKKEAMFRLNRVGMDVAIIYMFILLAIVCIPEFIERLNATTGFGSELNFIFKFIYFFMFYYLPLTIIAIISLSLVAYIGRGIAYLMQRKLRFPILWKMSAFSTTIPFLLFTIIAFIIGVNDTYLLFAFIYTIGLLIKMISIYPKRRM</sequence>
<feature type="transmembrane region" description="Helical" evidence="1">
    <location>
        <begin position="67"/>
        <end position="91"/>
    </location>
</feature>
<evidence type="ECO:0000256" key="1">
    <source>
        <dbReference type="SAM" id="Phobius"/>
    </source>
</evidence>
<feature type="transmembrane region" description="Helical" evidence="1">
    <location>
        <begin position="112"/>
        <end position="130"/>
    </location>
</feature>
<comment type="caution">
    <text evidence="2">The sequence shown here is derived from an EMBL/GenBank/DDBJ whole genome shotgun (WGS) entry which is preliminary data.</text>
</comment>
<dbReference type="RefSeq" id="WP_379496699.1">
    <property type="nucleotide sequence ID" value="NZ_JBHSAO010000007.1"/>
</dbReference>
<dbReference type="InterPro" id="IPR009574">
    <property type="entry name" value="DUF1189"/>
</dbReference>
<proteinExistence type="predicted"/>
<organism evidence="2 3">
    <name type="scientific">Oceanobacillus longus</name>
    <dbReference type="NCBI Taxonomy" id="930120"/>
    <lineage>
        <taxon>Bacteria</taxon>
        <taxon>Bacillati</taxon>
        <taxon>Bacillota</taxon>
        <taxon>Bacilli</taxon>
        <taxon>Bacillales</taxon>
        <taxon>Bacillaceae</taxon>
        <taxon>Oceanobacillus</taxon>
    </lineage>
</organism>
<name>A0ABV8GWB3_9BACI</name>
<feature type="transmembrane region" description="Helical" evidence="1">
    <location>
        <begin position="25"/>
        <end position="47"/>
    </location>
</feature>
<protein>
    <submittedName>
        <fullName evidence="2">DUF1189 family protein</fullName>
    </submittedName>
</protein>
<evidence type="ECO:0000313" key="2">
    <source>
        <dbReference type="EMBL" id="MFC4024200.1"/>
    </source>
</evidence>
<dbReference type="Proteomes" id="UP001595772">
    <property type="component" value="Unassembled WGS sequence"/>
</dbReference>
<keyword evidence="3" id="KW-1185">Reference proteome</keyword>
<dbReference type="EMBL" id="JBHSAO010000007">
    <property type="protein sequence ID" value="MFC4024200.1"/>
    <property type="molecule type" value="Genomic_DNA"/>
</dbReference>
<evidence type="ECO:0000313" key="3">
    <source>
        <dbReference type="Proteomes" id="UP001595772"/>
    </source>
</evidence>
<feature type="transmembrane region" description="Helical" evidence="1">
    <location>
        <begin position="136"/>
        <end position="155"/>
    </location>
</feature>
<keyword evidence="1" id="KW-0812">Transmembrane</keyword>
<reference evidence="3" key="1">
    <citation type="journal article" date="2019" name="Int. J. Syst. Evol. Microbiol.">
        <title>The Global Catalogue of Microorganisms (GCM) 10K type strain sequencing project: providing services to taxonomists for standard genome sequencing and annotation.</title>
        <authorList>
            <consortium name="The Broad Institute Genomics Platform"/>
            <consortium name="The Broad Institute Genome Sequencing Center for Infectious Disease"/>
            <person name="Wu L."/>
            <person name="Ma J."/>
        </authorList>
    </citation>
    <scope>NUCLEOTIDE SEQUENCE [LARGE SCALE GENOMIC DNA]</scope>
    <source>
        <strain evidence="3">IBRC-M 10703</strain>
    </source>
</reference>
<keyword evidence="1" id="KW-0472">Membrane</keyword>
<keyword evidence="1" id="KW-1133">Transmembrane helix</keyword>